<organism evidence="3">
    <name type="scientific">Oscillatoriales cyanobacterium SpSt-418</name>
    <dbReference type="NCBI Taxonomy" id="2282169"/>
    <lineage>
        <taxon>Bacteria</taxon>
        <taxon>Bacillati</taxon>
        <taxon>Cyanobacteriota</taxon>
        <taxon>Cyanophyceae</taxon>
        <taxon>Oscillatoriophycideae</taxon>
        <taxon>Oscillatoriales</taxon>
    </lineage>
</organism>
<sequence length="222" mass="22559">MRSHLFAPVFGLTTVLISSVVVSAPATAATFQIGEGVTSVFLDLPTLESAAGLTLTGASSDVVPPVSGDFLVGFTITPETDFAFSDTNGFTYLGGSIEHTGSITFNDSVSVGNFSIGFDANRASGSASGFFVQDTLTTNAILFDIANVVPALADNTVTVSGDLLVSQEFAGFLNNSALTGALVGRAQTNATAVPEPATMAGIALAGSALVASRRNRQKSPKA</sequence>
<dbReference type="InterPro" id="IPR013424">
    <property type="entry name" value="Ice-binding_C"/>
</dbReference>
<keyword evidence="1" id="KW-0732">Signal</keyword>
<evidence type="ECO:0000313" key="3">
    <source>
        <dbReference type="EMBL" id="HFM98422.1"/>
    </source>
</evidence>
<feature type="domain" description="Ice-binding protein C-terminal" evidence="2">
    <location>
        <begin position="192"/>
        <end position="214"/>
    </location>
</feature>
<dbReference type="AlphaFoldDB" id="A0A7C3KG24"/>
<evidence type="ECO:0000259" key="2">
    <source>
        <dbReference type="Pfam" id="PF07589"/>
    </source>
</evidence>
<gene>
    <name evidence="3" type="ORF">ENR64_11825</name>
</gene>
<name>A0A7C3KG24_9CYAN</name>
<feature type="chain" id="PRO_5027884760" evidence="1">
    <location>
        <begin position="29"/>
        <end position="222"/>
    </location>
</feature>
<accession>A0A7C3KG24</accession>
<protein>
    <submittedName>
        <fullName evidence="3">PEP-CTERM sorting domain-containing protein</fullName>
    </submittedName>
</protein>
<dbReference type="Pfam" id="PF07589">
    <property type="entry name" value="PEP-CTERM"/>
    <property type="match status" value="1"/>
</dbReference>
<proteinExistence type="predicted"/>
<reference evidence="3" key="1">
    <citation type="journal article" date="2020" name="mSystems">
        <title>Genome- and Community-Level Interaction Insights into Carbon Utilization and Element Cycling Functions of Hydrothermarchaeota in Hydrothermal Sediment.</title>
        <authorList>
            <person name="Zhou Z."/>
            <person name="Liu Y."/>
            <person name="Xu W."/>
            <person name="Pan J."/>
            <person name="Luo Z.H."/>
            <person name="Li M."/>
        </authorList>
    </citation>
    <scope>NUCLEOTIDE SEQUENCE [LARGE SCALE GENOMIC DNA]</scope>
    <source>
        <strain evidence="3">SpSt-418</strain>
    </source>
</reference>
<feature type="signal peptide" evidence="1">
    <location>
        <begin position="1"/>
        <end position="28"/>
    </location>
</feature>
<evidence type="ECO:0000256" key="1">
    <source>
        <dbReference type="SAM" id="SignalP"/>
    </source>
</evidence>
<dbReference type="EMBL" id="DSRU01000169">
    <property type="protein sequence ID" value="HFM98422.1"/>
    <property type="molecule type" value="Genomic_DNA"/>
</dbReference>
<comment type="caution">
    <text evidence="3">The sequence shown here is derived from an EMBL/GenBank/DDBJ whole genome shotgun (WGS) entry which is preliminary data.</text>
</comment>
<dbReference type="NCBIfam" id="TIGR02595">
    <property type="entry name" value="PEP_CTERM"/>
    <property type="match status" value="1"/>
</dbReference>